<name>A0A9X2ANT1_9BURK</name>
<dbReference type="PROSITE" id="PS50931">
    <property type="entry name" value="HTH_LYSR"/>
    <property type="match status" value="1"/>
</dbReference>
<protein>
    <submittedName>
        <fullName evidence="6">LysR family transcriptional regulator</fullName>
    </submittedName>
</protein>
<dbReference type="Gene3D" id="3.40.190.10">
    <property type="entry name" value="Periplasmic binding protein-like II"/>
    <property type="match status" value="2"/>
</dbReference>
<evidence type="ECO:0000256" key="4">
    <source>
        <dbReference type="ARBA" id="ARBA00023163"/>
    </source>
</evidence>
<keyword evidence="3" id="KW-0238">DNA-binding</keyword>
<dbReference type="SUPFAM" id="SSF46785">
    <property type="entry name" value="Winged helix' DNA-binding domain"/>
    <property type="match status" value="1"/>
</dbReference>
<evidence type="ECO:0000256" key="2">
    <source>
        <dbReference type="ARBA" id="ARBA00023015"/>
    </source>
</evidence>
<dbReference type="Proteomes" id="UP001139447">
    <property type="component" value="Unassembled WGS sequence"/>
</dbReference>
<dbReference type="PANTHER" id="PTHR30346:SF0">
    <property type="entry name" value="HCA OPERON TRANSCRIPTIONAL ACTIVATOR HCAR"/>
    <property type="match status" value="1"/>
</dbReference>
<comment type="similarity">
    <text evidence="1">Belongs to the LysR transcriptional regulatory family.</text>
</comment>
<dbReference type="FunFam" id="1.10.10.10:FF:000001">
    <property type="entry name" value="LysR family transcriptional regulator"/>
    <property type="match status" value="1"/>
</dbReference>
<dbReference type="InterPro" id="IPR005119">
    <property type="entry name" value="LysR_subst-bd"/>
</dbReference>
<keyword evidence="2" id="KW-0805">Transcription regulation</keyword>
<keyword evidence="4" id="KW-0804">Transcription</keyword>
<accession>A0A9X2ANT1</accession>
<organism evidence="6 7">
    <name type="scientific">Variovorax terrae</name>
    <dbReference type="NCBI Taxonomy" id="2923278"/>
    <lineage>
        <taxon>Bacteria</taxon>
        <taxon>Pseudomonadati</taxon>
        <taxon>Pseudomonadota</taxon>
        <taxon>Betaproteobacteria</taxon>
        <taxon>Burkholderiales</taxon>
        <taxon>Comamonadaceae</taxon>
        <taxon>Variovorax</taxon>
    </lineage>
</organism>
<dbReference type="Pfam" id="PF00126">
    <property type="entry name" value="HTH_1"/>
    <property type="match status" value="1"/>
</dbReference>
<evidence type="ECO:0000256" key="3">
    <source>
        <dbReference type="ARBA" id="ARBA00023125"/>
    </source>
</evidence>
<gene>
    <name evidence="6" type="ORF">MMF98_18215</name>
</gene>
<dbReference type="RefSeq" id="WP_243308260.1">
    <property type="nucleotide sequence ID" value="NZ_JALGBI010000002.1"/>
</dbReference>
<dbReference type="Pfam" id="PF03466">
    <property type="entry name" value="LysR_substrate"/>
    <property type="match status" value="1"/>
</dbReference>
<feature type="domain" description="HTH lysR-type" evidence="5">
    <location>
        <begin position="1"/>
        <end position="58"/>
    </location>
</feature>
<dbReference type="Gene3D" id="1.10.10.10">
    <property type="entry name" value="Winged helix-like DNA-binding domain superfamily/Winged helix DNA-binding domain"/>
    <property type="match status" value="1"/>
</dbReference>
<evidence type="ECO:0000313" key="6">
    <source>
        <dbReference type="EMBL" id="MCJ0765153.1"/>
    </source>
</evidence>
<dbReference type="GO" id="GO:0003700">
    <property type="term" value="F:DNA-binding transcription factor activity"/>
    <property type="evidence" value="ECO:0007669"/>
    <property type="project" value="InterPro"/>
</dbReference>
<proteinExistence type="inferred from homology"/>
<dbReference type="InterPro" id="IPR000847">
    <property type="entry name" value="LysR_HTH_N"/>
</dbReference>
<dbReference type="PANTHER" id="PTHR30346">
    <property type="entry name" value="TRANSCRIPTIONAL DUAL REGULATOR HCAR-RELATED"/>
    <property type="match status" value="1"/>
</dbReference>
<dbReference type="SUPFAM" id="SSF53850">
    <property type="entry name" value="Periplasmic binding protein-like II"/>
    <property type="match status" value="1"/>
</dbReference>
<dbReference type="GO" id="GO:0032993">
    <property type="term" value="C:protein-DNA complex"/>
    <property type="evidence" value="ECO:0007669"/>
    <property type="project" value="TreeGrafter"/>
</dbReference>
<dbReference type="EMBL" id="JALGBI010000002">
    <property type="protein sequence ID" value="MCJ0765153.1"/>
    <property type="molecule type" value="Genomic_DNA"/>
</dbReference>
<reference evidence="6" key="1">
    <citation type="submission" date="2022-03" db="EMBL/GenBank/DDBJ databases">
        <authorList>
            <person name="Woo C.Y."/>
        </authorList>
    </citation>
    <scope>NUCLEOTIDE SEQUENCE</scope>
    <source>
        <strain evidence="6">CYS-02</strain>
    </source>
</reference>
<dbReference type="PRINTS" id="PR00039">
    <property type="entry name" value="HTHLYSR"/>
</dbReference>
<evidence type="ECO:0000256" key="1">
    <source>
        <dbReference type="ARBA" id="ARBA00009437"/>
    </source>
</evidence>
<dbReference type="GO" id="GO:0003677">
    <property type="term" value="F:DNA binding"/>
    <property type="evidence" value="ECO:0007669"/>
    <property type="project" value="UniProtKB-KW"/>
</dbReference>
<keyword evidence="7" id="KW-1185">Reference proteome</keyword>
<dbReference type="CDD" id="cd08414">
    <property type="entry name" value="PBP2_LTTR_aromatics_like"/>
    <property type="match status" value="1"/>
</dbReference>
<dbReference type="InterPro" id="IPR036390">
    <property type="entry name" value="WH_DNA-bd_sf"/>
</dbReference>
<sequence length="296" mass="32187">MDLRQLRQFVAVAEERSFRRAAERLHVSQPPLSVAVQRLEASLGVTLLDRSRHGVRVTAAGEAFLREAQRTLHHAQVSMDVARRAAAGKFGTLGLSFVPSAGLEVVPRLLRAFRRDYPDVKLVLHGATTSQQMEALVSGSTDLGVVVPPLYDAQDFRVESFAEQELVLAVPQDHPLGGQKRVQLASLAAESFVGFTFQEGPGFESVVVAACRESGFIPNFVQVASQMQTILALVASGLGVALVPQAMRSVQIGQVAYLQVRRGRAPVRYQLGLAYRPSNDNPALHAFVAMAQRLAR</sequence>
<evidence type="ECO:0000313" key="7">
    <source>
        <dbReference type="Proteomes" id="UP001139447"/>
    </source>
</evidence>
<evidence type="ECO:0000259" key="5">
    <source>
        <dbReference type="PROSITE" id="PS50931"/>
    </source>
</evidence>
<dbReference type="InterPro" id="IPR036388">
    <property type="entry name" value="WH-like_DNA-bd_sf"/>
</dbReference>
<dbReference type="AlphaFoldDB" id="A0A9X2ANT1"/>
<comment type="caution">
    <text evidence="6">The sequence shown here is derived from an EMBL/GenBank/DDBJ whole genome shotgun (WGS) entry which is preliminary data.</text>
</comment>